<evidence type="ECO:0000256" key="9">
    <source>
        <dbReference type="ARBA" id="ARBA00023328"/>
    </source>
</evidence>
<dbReference type="PANTHER" id="PTHR16040:SF7">
    <property type="entry name" value="AUSTRALIN, ISOFORM A-RELATED"/>
    <property type="match status" value="1"/>
</dbReference>
<dbReference type="GO" id="GO:0032133">
    <property type="term" value="C:chromosome passenger complex"/>
    <property type="evidence" value="ECO:0007669"/>
    <property type="project" value="TreeGrafter"/>
</dbReference>
<keyword evidence="5" id="KW-0132">Cell division</keyword>
<protein>
    <recommendedName>
        <fullName evidence="11">Borealin N-terminal domain-containing protein</fullName>
    </recommendedName>
</protein>
<keyword evidence="13" id="KW-1185">Reference proteome</keyword>
<dbReference type="GO" id="GO:0051301">
    <property type="term" value="P:cell division"/>
    <property type="evidence" value="ECO:0007669"/>
    <property type="project" value="UniProtKB-KW"/>
</dbReference>
<dbReference type="HOGENOM" id="CLU_041191_0_0_1"/>
<keyword evidence="6" id="KW-0498">Mitosis</keyword>
<keyword evidence="4" id="KW-0158">Chromosome</keyword>
<dbReference type="PANTHER" id="PTHR16040">
    <property type="entry name" value="AUSTRALIN, ISOFORM A-RELATED"/>
    <property type="match status" value="1"/>
</dbReference>
<dbReference type="InterPro" id="IPR018867">
    <property type="entry name" value="Cell_div_borealin"/>
</dbReference>
<evidence type="ECO:0000256" key="1">
    <source>
        <dbReference type="ARBA" id="ARBA00004123"/>
    </source>
</evidence>
<evidence type="ECO:0000256" key="4">
    <source>
        <dbReference type="ARBA" id="ARBA00022454"/>
    </source>
</evidence>
<dbReference type="GO" id="GO:0051233">
    <property type="term" value="C:spindle midzone"/>
    <property type="evidence" value="ECO:0007669"/>
    <property type="project" value="TreeGrafter"/>
</dbReference>
<dbReference type="OrthoDB" id="2392550at2759"/>
<dbReference type="Pfam" id="PF10444">
    <property type="entry name" value="Nbl1_Borealin_N"/>
    <property type="match status" value="1"/>
</dbReference>
<feature type="compositionally biased region" description="Polar residues" evidence="10">
    <location>
        <begin position="306"/>
        <end position="316"/>
    </location>
</feature>
<keyword evidence="8" id="KW-0131">Cell cycle</keyword>
<accession>S8FVI6</accession>
<dbReference type="InParanoid" id="S8FVI6"/>
<comment type="subcellular location">
    <subcellularLocation>
        <location evidence="2">Chromosome</location>
        <location evidence="2">Centromere</location>
    </subcellularLocation>
    <subcellularLocation>
        <location evidence="1">Nucleus</location>
    </subcellularLocation>
</comment>
<dbReference type="InterPro" id="IPR018851">
    <property type="entry name" value="Borealin_N"/>
</dbReference>
<dbReference type="GO" id="GO:0000070">
    <property type="term" value="P:mitotic sister chromatid segregation"/>
    <property type="evidence" value="ECO:0007669"/>
    <property type="project" value="TreeGrafter"/>
</dbReference>
<evidence type="ECO:0000256" key="6">
    <source>
        <dbReference type="ARBA" id="ARBA00022776"/>
    </source>
</evidence>
<gene>
    <name evidence="12" type="ORF">FOMPIDRAFT_1155746</name>
</gene>
<feature type="compositionally biased region" description="Low complexity" evidence="10">
    <location>
        <begin position="296"/>
        <end position="305"/>
    </location>
</feature>
<evidence type="ECO:0000256" key="8">
    <source>
        <dbReference type="ARBA" id="ARBA00023306"/>
    </source>
</evidence>
<comment type="similarity">
    <text evidence="3">Belongs to the borealin family.</text>
</comment>
<keyword evidence="7" id="KW-0539">Nucleus</keyword>
<evidence type="ECO:0000256" key="3">
    <source>
        <dbReference type="ARBA" id="ARBA00009914"/>
    </source>
</evidence>
<feature type="region of interest" description="Disordered" evidence="10">
    <location>
        <begin position="89"/>
        <end position="343"/>
    </location>
</feature>
<feature type="compositionally biased region" description="Low complexity" evidence="10">
    <location>
        <begin position="106"/>
        <end position="116"/>
    </location>
</feature>
<evidence type="ECO:0000256" key="10">
    <source>
        <dbReference type="SAM" id="MobiDB-lite"/>
    </source>
</evidence>
<evidence type="ECO:0000256" key="7">
    <source>
        <dbReference type="ARBA" id="ARBA00023242"/>
    </source>
</evidence>
<evidence type="ECO:0000256" key="2">
    <source>
        <dbReference type="ARBA" id="ARBA00004584"/>
    </source>
</evidence>
<keyword evidence="9" id="KW-0137">Centromere</keyword>
<feature type="domain" description="Borealin N-terminal" evidence="11">
    <location>
        <begin position="15"/>
        <end position="73"/>
    </location>
</feature>
<evidence type="ECO:0000313" key="12">
    <source>
        <dbReference type="EMBL" id="EPT05121.1"/>
    </source>
</evidence>
<sequence length="403" mass="43753">MFGSPSKKKYSAEEKKHLLDNYDYEGACLSHRQIRQIEEWLVDAQDELRLRGESHIGRIPRAVRNITLAEFAKYNGSVQEYIKATTRDARTEQNGIDRTTLKRKWAASQEEANAAAGPSGSRDAESSRGLKSARTAMATPKKKPNSAVISTGQKPRFAVPRTPGTLQRVPSALASPGPHKGITGKPSLFSKPLSRPASPSKLPSPSKPGHPPRIIRPPSSSTFNPALPPQPRWPRKDESMMSVNGSPLANPLQLGLNGYLKTVTESDDGGPGDTDGSETEGPRYLNGLQTLKKKSSIIIRSSSSSHFSQGGHSRTNSQSSLAQSQASRPGHSRNGPSEPAPLLSLSAFVSVPTKDGHVLEFDPLRTSPEEIDALEEITESAKQQAKEDLAHMIHAAMDRWKIS</sequence>
<feature type="compositionally biased region" description="Low complexity" evidence="10">
    <location>
        <begin position="317"/>
        <end position="327"/>
    </location>
</feature>
<evidence type="ECO:0000313" key="13">
    <source>
        <dbReference type="Proteomes" id="UP000015241"/>
    </source>
</evidence>
<evidence type="ECO:0000259" key="11">
    <source>
        <dbReference type="Pfam" id="PF10444"/>
    </source>
</evidence>
<organism evidence="12 13">
    <name type="scientific">Fomitopsis schrenkii</name>
    <name type="common">Brown rot fungus</name>
    <dbReference type="NCBI Taxonomy" id="2126942"/>
    <lineage>
        <taxon>Eukaryota</taxon>
        <taxon>Fungi</taxon>
        <taxon>Dikarya</taxon>
        <taxon>Basidiomycota</taxon>
        <taxon>Agaricomycotina</taxon>
        <taxon>Agaricomycetes</taxon>
        <taxon>Polyporales</taxon>
        <taxon>Fomitopsis</taxon>
    </lineage>
</organism>
<dbReference type="GO" id="GO:0000775">
    <property type="term" value="C:chromosome, centromeric region"/>
    <property type="evidence" value="ECO:0007669"/>
    <property type="project" value="UniProtKB-SubCell"/>
</dbReference>
<evidence type="ECO:0000256" key="5">
    <source>
        <dbReference type="ARBA" id="ARBA00022618"/>
    </source>
</evidence>
<feature type="compositionally biased region" description="Pro residues" evidence="10">
    <location>
        <begin position="205"/>
        <end position="215"/>
    </location>
</feature>
<name>S8FVI6_FOMSC</name>
<reference evidence="12 13" key="1">
    <citation type="journal article" date="2012" name="Science">
        <title>The Paleozoic origin of enzymatic lignin decomposition reconstructed from 31 fungal genomes.</title>
        <authorList>
            <person name="Floudas D."/>
            <person name="Binder M."/>
            <person name="Riley R."/>
            <person name="Barry K."/>
            <person name="Blanchette R.A."/>
            <person name="Henrissat B."/>
            <person name="Martinez A.T."/>
            <person name="Otillar R."/>
            <person name="Spatafora J.W."/>
            <person name="Yadav J.S."/>
            <person name="Aerts A."/>
            <person name="Benoit I."/>
            <person name="Boyd A."/>
            <person name="Carlson A."/>
            <person name="Copeland A."/>
            <person name="Coutinho P.M."/>
            <person name="de Vries R.P."/>
            <person name="Ferreira P."/>
            <person name="Findley K."/>
            <person name="Foster B."/>
            <person name="Gaskell J."/>
            <person name="Glotzer D."/>
            <person name="Gorecki P."/>
            <person name="Heitman J."/>
            <person name="Hesse C."/>
            <person name="Hori C."/>
            <person name="Igarashi K."/>
            <person name="Jurgens J.A."/>
            <person name="Kallen N."/>
            <person name="Kersten P."/>
            <person name="Kohler A."/>
            <person name="Kuees U."/>
            <person name="Kumar T.K.A."/>
            <person name="Kuo A."/>
            <person name="LaButti K."/>
            <person name="Larrondo L.F."/>
            <person name="Lindquist E."/>
            <person name="Ling A."/>
            <person name="Lombard V."/>
            <person name="Lucas S."/>
            <person name="Lundell T."/>
            <person name="Martin R."/>
            <person name="McLaughlin D.J."/>
            <person name="Morgenstern I."/>
            <person name="Morin E."/>
            <person name="Murat C."/>
            <person name="Nagy L.G."/>
            <person name="Nolan M."/>
            <person name="Ohm R.A."/>
            <person name="Patyshakuliyeva A."/>
            <person name="Rokas A."/>
            <person name="Ruiz-Duenas F.J."/>
            <person name="Sabat G."/>
            <person name="Salamov A."/>
            <person name="Samejima M."/>
            <person name="Schmutz J."/>
            <person name="Slot J.C."/>
            <person name="St John F."/>
            <person name="Stenlid J."/>
            <person name="Sun H."/>
            <person name="Sun S."/>
            <person name="Syed K."/>
            <person name="Tsang A."/>
            <person name="Wiebenga A."/>
            <person name="Young D."/>
            <person name="Pisabarro A."/>
            <person name="Eastwood D.C."/>
            <person name="Martin F."/>
            <person name="Cullen D."/>
            <person name="Grigoriev I.V."/>
            <person name="Hibbett D.S."/>
        </authorList>
    </citation>
    <scope>NUCLEOTIDE SEQUENCE</scope>
    <source>
        <strain evidence="13">FP-58527</strain>
    </source>
</reference>
<dbReference type="STRING" id="743788.S8FVI6"/>
<dbReference type="EMBL" id="KE504124">
    <property type="protein sequence ID" value="EPT05121.1"/>
    <property type="molecule type" value="Genomic_DNA"/>
</dbReference>
<dbReference type="eggNOG" id="ENOG502S9QE">
    <property type="taxonomic scope" value="Eukaryota"/>
</dbReference>
<proteinExistence type="inferred from homology"/>
<feature type="compositionally biased region" description="Acidic residues" evidence="10">
    <location>
        <begin position="265"/>
        <end position="278"/>
    </location>
</feature>
<dbReference type="Proteomes" id="UP000015241">
    <property type="component" value="Unassembled WGS sequence"/>
</dbReference>
<feature type="compositionally biased region" description="Low complexity" evidence="10">
    <location>
        <begin position="190"/>
        <end position="204"/>
    </location>
</feature>
<dbReference type="GO" id="GO:0005634">
    <property type="term" value="C:nucleus"/>
    <property type="evidence" value="ECO:0007669"/>
    <property type="project" value="UniProtKB-SubCell"/>
</dbReference>
<dbReference type="AlphaFoldDB" id="S8FVI6"/>